<evidence type="ECO:0000256" key="6">
    <source>
        <dbReference type="ARBA" id="ARBA00023242"/>
    </source>
</evidence>
<dbReference type="InterPro" id="IPR001138">
    <property type="entry name" value="Zn2Cys6_DnaBD"/>
</dbReference>
<dbReference type="AlphaFoldDB" id="A0A5N6UGY3"/>
<feature type="compositionally biased region" description="Polar residues" evidence="7">
    <location>
        <begin position="89"/>
        <end position="99"/>
    </location>
</feature>
<evidence type="ECO:0000256" key="2">
    <source>
        <dbReference type="ARBA" id="ARBA00022723"/>
    </source>
</evidence>
<evidence type="ECO:0000256" key="1">
    <source>
        <dbReference type="ARBA" id="ARBA00004123"/>
    </source>
</evidence>
<dbReference type="PROSITE" id="PS00463">
    <property type="entry name" value="ZN2_CY6_FUNGAL_1"/>
    <property type="match status" value="1"/>
</dbReference>
<dbReference type="PANTHER" id="PTHR31001:SF77">
    <property type="entry name" value="TRANSCRIPTION FACTOR, PUTATIVE (AFU_ORTHOLOGUE AFUA_3G12940)-RELATED"/>
    <property type="match status" value="1"/>
</dbReference>
<dbReference type="GO" id="GO:0000981">
    <property type="term" value="F:DNA-binding transcription factor activity, RNA polymerase II-specific"/>
    <property type="evidence" value="ECO:0007669"/>
    <property type="project" value="InterPro"/>
</dbReference>
<feature type="domain" description="Zn(2)-C6 fungal-type" evidence="8">
    <location>
        <begin position="26"/>
        <end position="55"/>
    </location>
</feature>
<protein>
    <recommendedName>
        <fullName evidence="8">Zn(2)-C6 fungal-type domain-containing protein</fullName>
    </recommendedName>
</protein>
<keyword evidence="2" id="KW-0479">Metal-binding</keyword>
<accession>A0A5N6UGY3</accession>
<dbReference type="Gene3D" id="4.10.240.10">
    <property type="entry name" value="Zn(2)-C6 fungal-type DNA-binding domain"/>
    <property type="match status" value="1"/>
</dbReference>
<dbReference type="GO" id="GO:0009893">
    <property type="term" value="P:positive regulation of metabolic process"/>
    <property type="evidence" value="ECO:0007669"/>
    <property type="project" value="UniProtKB-ARBA"/>
</dbReference>
<keyword evidence="10" id="KW-1185">Reference proteome</keyword>
<dbReference type="SMART" id="SM00906">
    <property type="entry name" value="Fungal_trans"/>
    <property type="match status" value="1"/>
</dbReference>
<evidence type="ECO:0000256" key="5">
    <source>
        <dbReference type="ARBA" id="ARBA00023163"/>
    </source>
</evidence>
<sequence>MPKVQKSNSSNQDARWSPPPRLGSRSCLCCHRRKVRCDRGVPCTSCARAGWTCVYPRRDTNDGSRRATSLQAITDRLERLEEILLDIRQSQGRQNTPQDSHPVPPEPEATTPTTLDPRTSKPWELLLGDGQRVHYVNNPNIKDLLHDEEHMRPPSTDHTPVTPAEHGASGDSSRRFVNPPLEAAWSLHHLYPEPRDALQLWAMYVKNVDPVSKILHIPTAQSAIIATILDPKDSSKSMLALTFAIYYAALTSVSEQDVNELSWDRAQLLDYFKSALSHILVGIELLNQPELPALQALAIFLTSLRVHEIGRGVWALNGIAIRLAQSIGLHRDGATLNLTPFESELRLRLWWHLCILDSRSPEDHGFELTVDLLNHGPRLPLNVNDDQLYPTMEELPTESEGWTEMSFRIGEIKVTRLLHSILGTRSKDTLGDITAKRRTIEEYKKGLDSTLSSQQYPPDHLCHLAYRHYTTACKKMEFMLLIREEIYLERQSRLPSARDHSTRPSFQAARDVLESSRMLLVESGTFSRHTWLFKTYTQWYALAYILRCLCTSLCTLETDRIWDLANDILHRATNFDPASNSCTTIGTSSIWRCLCSLRTQALSARLAQRSTTGLDPLPPHPDSHEIDTSNDNIHTQNRNTTRHSQNPSTTANAVSSSSPVCFYDPIERPFESFPDIQHGHLPTSSILEVPCLPGWNAVINGTLDDDYF</sequence>
<dbReference type="GO" id="GO:0006351">
    <property type="term" value="P:DNA-templated transcription"/>
    <property type="evidence" value="ECO:0007669"/>
    <property type="project" value="InterPro"/>
</dbReference>
<feature type="region of interest" description="Disordered" evidence="7">
    <location>
        <begin position="1"/>
        <end position="22"/>
    </location>
</feature>
<dbReference type="OrthoDB" id="424974at2759"/>
<gene>
    <name evidence="9" type="ORF">BDV40DRAFT_35661</name>
</gene>
<dbReference type="CDD" id="cd00067">
    <property type="entry name" value="GAL4"/>
    <property type="match status" value="1"/>
</dbReference>
<feature type="compositionally biased region" description="Polar residues" evidence="7">
    <location>
        <begin position="629"/>
        <end position="657"/>
    </location>
</feature>
<keyword evidence="5" id="KW-0804">Transcription</keyword>
<dbReference type="InterPro" id="IPR050613">
    <property type="entry name" value="Sec_Metabolite_Reg"/>
</dbReference>
<evidence type="ECO:0000256" key="7">
    <source>
        <dbReference type="SAM" id="MobiDB-lite"/>
    </source>
</evidence>
<evidence type="ECO:0000313" key="10">
    <source>
        <dbReference type="Proteomes" id="UP000326950"/>
    </source>
</evidence>
<dbReference type="InterPro" id="IPR007219">
    <property type="entry name" value="XnlR_reg_dom"/>
</dbReference>
<keyword evidence="6" id="KW-0539">Nucleus</keyword>
<dbReference type="GO" id="GO:0008270">
    <property type="term" value="F:zinc ion binding"/>
    <property type="evidence" value="ECO:0007669"/>
    <property type="project" value="InterPro"/>
</dbReference>
<dbReference type="GO" id="GO:0003677">
    <property type="term" value="F:DNA binding"/>
    <property type="evidence" value="ECO:0007669"/>
    <property type="project" value="UniProtKB-KW"/>
</dbReference>
<dbReference type="Pfam" id="PF00172">
    <property type="entry name" value="Zn_clus"/>
    <property type="match status" value="1"/>
</dbReference>
<feature type="region of interest" description="Disordered" evidence="7">
    <location>
        <begin position="88"/>
        <end position="122"/>
    </location>
</feature>
<dbReference type="Proteomes" id="UP000326950">
    <property type="component" value="Unassembled WGS sequence"/>
</dbReference>
<dbReference type="EMBL" id="ML738710">
    <property type="protein sequence ID" value="KAE8157877.1"/>
    <property type="molecule type" value="Genomic_DNA"/>
</dbReference>
<dbReference type="InterPro" id="IPR036864">
    <property type="entry name" value="Zn2-C6_fun-type_DNA-bd_sf"/>
</dbReference>
<dbReference type="Pfam" id="PF04082">
    <property type="entry name" value="Fungal_trans"/>
    <property type="match status" value="1"/>
</dbReference>
<feature type="region of interest" description="Disordered" evidence="7">
    <location>
        <begin position="149"/>
        <end position="175"/>
    </location>
</feature>
<reference evidence="9 10" key="1">
    <citation type="submission" date="2019-04" db="EMBL/GenBank/DDBJ databases">
        <title>Friends and foes A comparative genomics study of 23 Aspergillus species from section Flavi.</title>
        <authorList>
            <consortium name="DOE Joint Genome Institute"/>
            <person name="Kjaerbolling I."/>
            <person name="Vesth T."/>
            <person name="Frisvad J.C."/>
            <person name="Nybo J.L."/>
            <person name="Theobald S."/>
            <person name="Kildgaard S."/>
            <person name="Isbrandt T."/>
            <person name="Kuo A."/>
            <person name="Sato A."/>
            <person name="Lyhne E.K."/>
            <person name="Kogle M.E."/>
            <person name="Wiebenga A."/>
            <person name="Kun R.S."/>
            <person name="Lubbers R.J."/>
            <person name="Makela M.R."/>
            <person name="Barry K."/>
            <person name="Chovatia M."/>
            <person name="Clum A."/>
            <person name="Daum C."/>
            <person name="Haridas S."/>
            <person name="He G."/>
            <person name="LaButti K."/>
            <person name="Lipzen A."/>
            <person name="Mondo S."/>
            <person name="Riley R."/>
            <person name="Salamov A."/>
            <person name="Simmons B.A."/>
            <person name="Magnuson J.K."/>
            <person name="Henrissat B."/>
            <person name="Mortensen U.H."/>
            <person name="Larsen T.O."/>
            <person name="Devries R.P."/>
            <person name="Grigoriev I.V."/>
            <person name="Machida M."/>
            <person name="Baker S.E."/>
            <person name="Andersen M.R."/>
        </authorList>
    </citation>
    <scope>NUCLEOTIDE SEQUENCE [LARGE SCALE GENOMIC DNA]</scope>
    <source>
        <strain evidence="9 10">CBS 117626</strain>
    </source>
</reference>
<dbReference type="GO" id="GO:0005634">
    <property type="term" value="C:nucleus"/>
    <property type="evidence" value="ECO:0007669"/>
    <property type="project" value="UniProtKB-SubCell"/>
</dbReference>
<evidence type="ECO:0000256" key="3">
    <source>
        <dbReference type="ARBA" id="ARBA00023015"/>
    </source>
</evidence>
<keyword evidence="4" id="KW-0238">DNA-binding</keyword>
<dbReference type="CDD" id="cd12148">
    <property type="entry name" value="fungal_TF_MHR"/>
    <property type="match status" value="1"/>
</dbReference>
<dbReference type="PANTHER" id="PTHR31001">
    <property type="entry name" value="UNCHARACTERIZED TRANSCRIPTIONAL REGULATORY PROTEIN"/>
    <property type="match status" value="1"/>
</dbReference>
<comment type="subcellular location">
    <subcellularLocation>
        <location evidence="1">Nucleus</location>
    </subcellularLocation>
</comment>
<evidence type="ECO:0000256" key="4">
    <source>
        <dbReference type="ARBA" id="ARBA00023125"/>
    </source>
</evidence>
<dbReference type="SUPFAM" id="SSF57701">
    <property type="entry name" value="Zn2/Cys6 DNA-binding domain"/>
    <property type="match status" value="1"/>
</dbReference>
<dbReference type="SMART" id="SM00066">
    <property type="entry name" value="GAL4"/>
    <property type="match status" value="1"/>
</dbReference>
<feature type="region of interest" description="Disordered" evidence="7">
    <location>
        <begin position="611"/>
        <end position="657"/>
    </location>
</feature>
<evidence type="ECO:0000259" key="8">
    <source>
        <dbReference type="PROSITE" id="PS50048"/>
    </source>
</evidence>
<keyword evidence="3" id="KW-0805">Transcription regulation</keyword>
<name>A0A5N6UGY3_ASPTM</name>
<organism evidence="9 10">
    <name type="scientific">Aspergillus tamarii</name>
    <dbReference type="NCBI Taxonomy" id="41984"/>
    <lineage>
        <taxon>Eukaryota</taxon>
        <taxon>Fungi</taxon>
        <taxon>Dikarya</taxon>
        <taxon>Ascomycota</taxon>
        <taxon>Pezizomycotina</taxon>
        <taxon>Eurotiomycetes</taxon>
        <taxon>Eurotiomycetidae</taxon>
        <taxon>Eurotiales</taxon>
        <taxon>Aspergillaceae</taxon>
        <taxon>Aspergillus</taxon>
        <taxon>Aspergillus subgen. Circumdati</taxon>
    </lineage>
</organism>
<dbReference type="PROSITE" id="PS50048">
    <property type="entry name" value="ZN2_CY6_FUNGAL_2"/>
    <property type="match status" value="1"/>
</dbReference>
<proteinExistence type="predicted"/>
<feature type="compositionally biased region" description="Polar residues" evidence="7">
    <location>
        <begin position="1"/>
        <end position="14"/>
    </location>
</feature>
<evidence type="ECO:0000313" key="9">
    <source>
        <dbReference type="EMBL" id="KAE8157877.1"/>
    </source>
</evidence>